<organism evidence="2 3">
    <name type="scientific">Peptoniphilus olsenii</name>
    <dbReference type="NCBI Taxonomy" id="411570"/>
    <lineage>
        <taxon>Bacteria</taxon>
        <taxon>Bacillati</taxon>
        <taxon>Bacillota</taxon>
        <taxon>Tissierellia</taxon>
        <taxon>Tissierellales</taxon>
        <taxon>Peptoniphilaceae</taxon>
        <taxon>Peptoniphilus</taxon>
    </lineage>
</organism>
<accession>A0ABV2J6U6</accession>
<evidence type="ECO:0000256" key="1">
    <source>
        <dbReference type="SAM" id="SignalP"/>
    </source>
</evidence>
<protein>
    <recommendedName>
        <fullName evidence="4">Lipoprotein</fullName>
    </recommendedName>
</protein>
<dbReference type="PROSITE" id="PS51257">
    <property type="entry name" value="PROKAR_LIPOPROTEIN"/>
    <property type="match status" value="1"/>
</dbReference>
<reference evidence="2 3" key="1">
    <citation type="submission" date="2024-06" db="EMBL/GenBank/DDBJ databases">
        <title>Genomic Encyclopedia of Type Strains, Phase IV (KMG-IV): sequencing the most valuable type-strain genomes for metagenomic binning, comparative biology and taxonomic classification.</title>
        <authorList>
            <person name="Goeker M."/>
        </authorList>
    </citation>
    <scope>NUCLEOTIDE SEQUENCE [LARGE SCALE GENOMIC DNA]</scope>
    <source>
        <strain evidence="2 3">DSM 21460</strain>
    </source>
</reference>
<evidence type="ECO:0000313" key="2">
    <source>
        <dbReference type="EMBL" id="MET3616492.1"/>
    </source>
</evidence>
<feature type="signal peptide" evidence="1">
    <location>
        <begin position="1"/>
        <end position="21"/>
    </location>
</feature>
<gene>
    <name evidence="2" type="ORF">ABID14_000112</name>
</gene>
<name>A0ABV2J6U6_9FIRM</name>
<evidence type="ECO:0008006" key="4">
    <source>
        <dbReference type="Google" id="ProtNLM"/>
    </source>
</evidence>
<dbReference type="EMBL" id="JBEPMA010000001">
    <property type="protein sequence ID" value="MET3616492.1"/>
    <property type="molecule type" value="Genomic_DNA"/>
</dbReference>
<dbReference type="Proteomes" id="UP001549162">
    <property type="component" value="Unassembled WGS sequence"/>
</dbReference>
<keyword evidence="3" id="KW-1185">Reference proteome</keyword>
<keyword evidence="1" id="KW-0732">Signal</keyword>
<comment type="caution">
    <text evidence="2">The sequence shown here is derived from an EMBL/GenBank/DDBJ whole genome shotgun (WGS) entry which is preliminary data.</text>
</comment>
<proteinExistence type="predicted"/>
<dbReference type="RefSeq" id="WP_354366500.1">
    <property type="nucleotide sequence ID" value="NZ_JBEPMA010000001.1"/>
</dbReference>
<sequence>MKKCFAIILLIFLCGCNIINPQETSIETPKLDESPVYGKWTISKFIYNENVDIDNFMFKDIIGNEVIFSNNEALLANDYISNVKFQSKYVRLSEYLYNKFNINYKVLGFEDDDNVYVTYVSDESSSDNIYHEVIRINKDKALLFDNGVILEIELMDQNIDNEKLNSLISARKDDILKQGEFLGIKGEKGFLIGLKTQTGSTIPTWNYNTIYIKFLNNAVENVYEVNNLIVPRDNGFSEISIERETKGGNISDKLIIEPNDNYKNNNNNSSDILKNRKEIIDDNKLKSIDFVTNNYINIESYNLKNNMRTMRIYNLSDIINKDPIHYNEFLSEDVELTPNDKLENLERDPFNIGIYRDKGFWKLKGRKNYENGNFEDFDLNLVLPYDVNKYNKLNIPMSDIKNFRSTIKDGFVSPDNKFLITIENDKLRIYNILETGIDPEYIFEKDIGADTTCVMTEWATGKYAKLWKDEIAHK</sequence>
<feature type="chain" id="PRO_5045060037" description="Lipoprotein" evidence="1">
    <location>
        <begin position="22"/>
        <end position="474"/>
    </location>
</feature>
<evidence type="ECO:0000313" key="3">
    <source>
        <dbReference type="Proteomes" id="UP001549162"/>
    </source>
</evidence>